<dbReference type="InterPro" id="IPR016135">
    <property type="entry name" value="UBQ-conjugating_enzyme/RWD"/>
</dbReference>
<feature type="region of interest" description="Disordered" evidence="1">
    <location>
        <begin position="81"/>
        <end position="118"/>
    </location>
</feature>
<evidence type="ECO:0000313" key="5">
    <source>
        <dbReference type="Proteomes" id="UP000626109"/>
    </source>
</evidence>
<dbReference type="EMBL" id="CAJNNW010012187">
    <property type="protein sequence ID" value="CAE8654061.1"/>
    <property type="molecule type" value="Genomic_DNA"/>
</dbReference>
<dbReference type="Gene3D" id="3.10.110.10">
    <property type="entry name" value="Ubiquitin Conjugating Enzyme"/>
    <property type="match status" value="1"/>
</dbReference>
<dbReference type="PROSITE" id="PS50908">
    <property type="entry name" value="RWD"/>
    <property type="match status" value="1"/>
</dbReference>
<feature type="signal peptide" evidence="2">
    <location>
        <begin position="1"/>
        <end position="24"/>
    </location>
</feature>
<reference evidence="4" key="1">
    <citation type="submission" date="2021-02" db="EMBL/GenBank/DDBJ databases">
        <authorList>
            <person name="Dougan E. K."/>
            <person name="Rhodes N."/>
            <person name="Thang M."/>
            <person name="Chan C."/>
        </authorList>
    </citation>
    <scope>NUCLEOTIDE SEQUENCE</scope>
</reference>
<accession>A0A813IQB1</accession>
<evidence type="ECO:0000313" key="4">
    <source>
        <dbReference type="EMBL" id="CAE8654061.1"/>
    </source>
</evidence>
<sequence>MARMHVREITRLGLLLVSLPPGYPSDGTSIPVFTVEGLRGEAAATVAEGLTQLALARAGEECLFEVVQAAEDIAAAAGISTQAPEPGISPEASGASDADNNDNNNSKNSKNNKNNSNNSISKIAWARASDRGAVLQLSVRTGPKVKVTQIANLSELRRVAQAAAVCVDLAPSRNTENYELASLLASCLQVRTEDVEFVVGGKKEKATGERQALIIGLSLEESTERLLAAKLNRSFSTVLLRVLFGRSTAAHVGATYDALCYVDEDSRKAVYVLLPAGSRAAGDCVLCVLARYDWSALPEDGQTLCAEDIELCSGAATRGALVKGALHASEAKNSRLVDFSRLSEFREA</sequence>
<evidence type="ECO:0000259" key="3">
    <source>
        <dbReference type="PROSITE" id="PS50908"/>
    </source>
</evidence>
<gene>
    <name evidence="4" type="ORF">PGLA2088_LOCUS10782</name>
</gene>
<dbReference type="InterPro" id="IPR006575">
    <property type="entry name" value="RWD_dom"/>
</dbReference>
<dbReference type="AlphaFoldDB" id="A0A813IQB1"/>
<dbReference type="Proteomes" id="UP000626109">
    <property type="component" value="Unassembled WGS sequence"/>
</dbReference>
<feature type="chain" id="PRO_5032768856" description="RWD domain-containing protein" evidence="2">
    <location>
        <begin position="25"/>
        <end position="348"/>
    </location>
</feature>
<comment type="caution">
    <text evidence="4">The sequence shown here is derived from an EMBL/GenBank/DDBJ whole genome shotgun (WGS) entry which is preliminary data.</text>
</comment>
<evidence type="ECO:0000256" key="1">
    <source>
        <dbReference type="SAM" id="MobiDB-lite"/>
    </source>
</evidence>
<evidence type="ECO:0000256" key="2">
    <source>
        <dbReference type="SAM" id="SignalP"/>
    </source>
</evidence>
<name>A0A813IQB1_POLGL</name>
<keyword evidence="2" id="KW-0732">Signal</keyword>
<proteinExistence type="predicted"/>
<organism evidence="4 5">
    <name type="scientific">Polarella glacialis</name>
    <name type="common">Dinoflagellate</name>
    <dbReference type="NCBI Taxonomy" id="89957"/>
    <lineage>
        <taxon>Eukaryota</taxon>
        <taxon>Sar</taxon>
        <taxon>Alveolata</taxon>
        <taxon>Dinophyceae</taxon>
        <taxon>Suessiales</taxon>
        <taxon>Suessiaceae</taxon>
        <taxon>Polarella</taxon>
    </lineage>
</organism>
<feature type="domain" description="RWD" evidence="3">
    <location>
        <begin position="1"/>
        <end position="77"/>
    </location>
</feature>
<dbReference type="SUPFAM" id="SSF54495">
    <property type="entry name" value="UBC-like"/>
    <property type="match status" value="1"/>
</dbReference>
<protein>
    <recommendedName>
        <fullName evidence="3">RWD domain-containing protein</fullName>
    </recommendedName>
</protein>
<feature type="compositionally biased region" description="Low complexity" evidence="1">
    <location>
        <begin position="95"/>
        <end position="118"/>
    </location>
</feature>